<sequence length="74" mass="7966">MEGGQDSDPCVTLPPFHPRSRSPEETRASASEAPATGLQSLPPHVRPWIRQLALEVPEPTQGLRSSHQGSKAEA</sequence>
<dbReference type="HOGENOM" id="CLU_2692129_0_0_1"/>
<accession>A0A0E0QMX7</accession>
<dbReference type="EnsemblPlants" id="ORUFI09G00940.1">
    <property type="protein sequence ID" value="ORUFI09G00940.1"/>
    <property type="gene ID" value="ORUFI09G00940"/>
</dbReference>
<evidence type="ECO:0000313" key="3">
    <source>
        <dbReference type="Proteomes" id="UP000008022"/>
    </source>
</evidence>
<dbReference type="Gramene" id="ORUFI09G00940.1">
    <property type="protein sequence ID" value="ORUFI09G00940.1"/>
    <property type="gene ID" value="ORUFI09G00940"/>
</dbReference>
<feature type="region of interest" description="Disordered" evidence="1">
    <location>
        <begin position="1"/>
        <end position="46"/>
    </location>
</feature>
<feature type="compositionally biased region" description="Polar residues" evidence="1">
    <location>
        <begin position="62"/>
        <end position="74"/>
    </location>
</feature>
<evidence type="ECO:0000256" key="1">
    <source>
        <dbReference type="SAM" id="MobiDB-lite"/>
    </source>
</evidence>
<name>A0A0E0QMX7_ORYRU</name>
<evidence type="ECO:0000313" key="2">
    <source>
        <dbReference type="EnsemblPlants" id="ORUFI09G00940.1"/>
    </source>
</evidence>
<organism evidence="2 3">
    <name type="scientific">Oryza rufipogon</name>
    <name type="common">Brownbeard rice</name>
    <name type="synonym">Asian wild rice</name>
    <dbReference type="NCBI Taxonomy" id="4529"/>
    <lineage>
        <taxon>Eukaryota</taxon>
        <taxon>Viridiplantae</taxon>
        <taxon>Streptophyta</taxon>
        <taxon>Embryophyta</taxon>
        <taxon>Tracheophyta</taxon>
        <taxon>Spermatophyta</taxon>
        <taxon>Magnoliopsida</taxon>
        <taxon>Liliopsida</taxon>
        <taxon>Poales</taxon>
        <taxon>Poaceae</taxon>
        <taxon>BOP clade</taxon>
        <taxon>Oryzoideae</taxon>
        <taxon>Oryzeae</taxon>
        <taxon>Oryzinae</taxon>
        <taxon>Oryza</taxon>
    </lineage>
</organism>
<protein>
    <submittedName>
        <fullName evidence="2">Uncharacterized protein</fullName>
    </submittedName>
</protein>
<keyword evidence="3" id="KW-1185">Reference proteome</keyword>
<feature type="region of interest" description="Disordered" evidence="1">
    <location>
        <begin position="55"/>
        <end position="74"/>
    </location>
</feature>
<proteinExistence type="predicted"/>
<dbReference type="AlphaFoldDB" id="A0A0E0QMX7"/>
<reference evidence="3" key="1">
    <citation type="submission" date="2013-06" db="EMBL/GenBank/DDBJ databases">
        <authorList>
            <person name="Zhao Q."/>
        </authorList>
    </citation>
    <scope>NUCLEOTIDE SEQUENCE</scope>
    <source>
        <strain evidence="3">cv. W1943</strain>
    </source>
</reference>
<dbReference type="Proteomes" id="UP000008022">
    <property type="component" value="Unassembled WGS sequence"/>
</dbReference>
<reference evidence="2" key="2">
    <citation type="submission" date="2015-06" db="UniProtKB">
        <authorList>
            <consortium name="EnsemblPlants"/>
        </authorList>
    </citation>
    <scope>IDENTIFICATION</scope>
</reference>